<protein>
    <submittedName>
        <fullName evidence="2">Uncharacterized protein</fullName>
    </submittedName>
</protein>
<sequence length="174" mass="18505">MIVVDPDLPDTETHTDAASINTLVTAPKFPRYFPTLAYLSLAISVSALACTVATSRHFLARRHANSLVIILAFALALPYQLGAVLLVWLEHHQIASLLAFAPASRRSLAYGALLALLWAGAAAASGWAVDAKLHWYGHKGCAGTGSCAEPAHEDRGVRPRELTATALELALSII</sequence>
<feature type="transmembrane region" description="Helical" evidence="1">
    <location>
        <begin position="67"/>
        <end position="88"/>
    </location>
</feature>
<feature type="transmembrane region" description="Helical" evidence="1">
    <location>
        <begin position="108"/>
        <end position="129"/>
    </location>
</feature>
<dbReference type="EMBL" id="KN817532">
    <property type="protein sequence ID" value="KJA25307.1"/>
    <property type="molecule type" value="Genomic_DNA"/>
</dbReference>
<proteinExistence type="predicted"/>
<accession>A0A0D2LD63</accession>
<evidence type="ECO:0000256" key="1">
    <source>
        <dbReference type="SAM" id="Phobius"/>
    </source>
</evidence>
<organism evidence="2 3">
    <name type="scientific">Hypholoma sublateritium (strain FD-334 SS-4)</name>
    <dbReference type="NCBI Taxonomy" id="945553"/>
    <lineage>
        <taxon>Eukaryota</taxon>
        <taxon>Fungi</taxon>
        <taxon>Dikarya</taxon>
        <taxon>Basidiomycota</taxon>
        <taxon>Agaricomycotina</taxon>
        <taxon>Agaricomycetes</taxon>
        <taxon>Agaricomycetidae</taxon>
        <taxon>Agaricales</taxon>
        <taxon>Agaricineae</taxon>
        <taxon>Strophariaceae</taxon>
        <taxon>Hypholoma</taxon>
    </lineage>
</organism>
<gene>
    <name evidence="2" type="ORF">HYPSUDRAFT_37805</name>
</gene>
<evidence type="ECO:0000313" key="3">
    <source>
        <dbReference type="Proteomes" id="UP000054270"/>
    </source>
</evidence>
<reference evidence="3" key="1">
    <citation type="submission" date="2014-04" db="EMBL/GenBank/DDBJ databases">
        <title>Evolutionary Origins and Diversification of the Mycorrhizal Mutualists.</title>
        <authorList>
            <consortium name="DOE Joint Genome Institute"/>
            <consortium name="Mycorrhizal Genomics Consortium"/>
            <person name="Kohler A."/>
            <person name="Kuo A."/>
            <person name="Nagy L.G."/>
            <person name="Floudas D."/>
            <person name="Copeland A."/>
            <person name="Barry K.W."/>
            <person name="Cichocki N."/>
            <person name="Veneault-Fourrey C."/>
            <person name="LaButti K."/>
            <person name="Lindquist E.A."/>
            <person name="Lipzen A."/>
            <person name="Lundell T."/>
            <person name="Morin E."/>
            <person name="Murat C."/>
            <person name="Riley R."/>
            <person name="Ohm R."/>
            <person name="Sun H."/>
            <person name="Tunlid A."/>
            <person name="Henrissat B."/>
            <person name="Grigoriev I.V."/>
            <person name="Hibbett D.S."/>
            <person name="Martin F."/>
        </authorList>
    </citation>
    <scope>NUCLEOTIDE SEQUENCE [LARGE SCALE GENOMIC DNA]</scope>
    <source>
        <strain evidence="3">FD-334 SS-4</strain>
    </source>
</reference>
<keyword evidence="1" id="KW-1133">Transmembrane helix</keyword>
<keyword evidence="1" id="KW-0472">Membrane</keyword>
<feature type="transmembrane region" description="Helical" evidence="1">
    <location>
        <begin position="36"/>
        <end position="55"/>
    </location>
</feature>
<evidence type="ECO:0000313" key="2">
    <source>
        <dbReference type="EMBL" id="KJA25307.1"/>
    </source>
</evidence>
<feature type="non-terminal residue" evidence="2">
    <location>
        <position position="174"/>
    </location>
</feature>
<keyword evidence="1" id="KW-0812">Transmembrane</keyword>
<dbReference type="Proteomes" id="UP000054270">
    <property type="component" value="Unassembled WGS sequence"/>
</dbReference>
<dbReference type="AlphaFoldDB" id="A0A0D2LD63"/>
<name>A0A0D2LD63_HYPSF</name>
<keyword evidence="3" id="KW-1185">Reference proteome</keyword>